<keyword evidence="4" id="KW-1185">Reference proteome</keyword>
<keyword evidence="2" id="KW-0472">Membrane</keyword>
<reference evidence="3 4" key="1">
    <citation type="submission" date="2023-01" db="EMBL/GenBank/DDBJ databases">
        <authorList>
            <person name="Kreplak J."/>
        </authorList>
    </citation>
    <scope>NUCLEOTIDE SEQUENCE [LARGE SCALE GENOMIC DNA]</scope>
</reference>
<evidence type="ECO:0000313" key="4">
    <source>
        <dbReference type="Proteomes" id="UP001157006"/>
    </source>
</evidence>
<accession>A0AAV1ADB8</accession>
<dbReference type="AlphaFoldDB" id="A0AAV1ADB8"/>
<sequence length="291" mass="32601">MVLGRDPDGVLGEEEVKDGVVGGEFIDIGMAASNAPEFHVNFLTLLVVTNVTHFTIFSFFFKNATLPCFSLQENMKVGKIYSKFMSMKFYYASMASFLFVIAILFPCVIADLNSDKQALLDFINAVPHRRNLMWNPSASICTSSGGASVRPGRAAAQAPPDHVSPSRDGDLLWPSSDTPYRKQIHTATPLLPFRFPFNQLSVVVLNLLFRAMSTNLRCLWFDWVITVNGKKEKIASGLFNPFHFHLKVAQDQMAKVGYSIVLVPEHESDATWFSRVNIERFVHFVSTPEIL</sequence>
<dbReference type="EMBL" id="OX451739">
    <property type="protein sequence ID" value="CAI8607093.1"/>
    <property type="molecule type" value="Genomic_DNA"/>
</dbReference>
<proteinExistence type="predicted"/>
<evidence type="ECO:0000256" key="1">
    <source>
        <dbReference type="SAM" id="MobiDB-lite"/>
    </source>
</evidence>
<evidence type="ECO:0000256" key="2">
    <source>
        <dbReference type="SAM" id="Phobius"/>
    </source>
</evidence>
<name>A0AAV1ADB8_VICFA</name>
<dbReference type="Proteomes" id="UP001157006">
    <property type="component" value="Chromosome 4"/>
</dbReference>
<gene>
    <name evidence="3" type="ORF">VFH_IV021920</name>
</gene>
<keyword evidence="2" id="KW-1133">Transmembrane helix</keyword>
<organism evidence="3 4">
    <name type="scientific">Vicia faba</name>
    <name type="common">Broad bean</name>
    <name type="synonym">Faba vulgaris</name>
    <dbReference type="NCBI Taxonomy" id="3906"/>
    <lineage>
        <taxon>Eukaryota</taxon>
        <taxon>Viridiplantae</taxon>
        <taxon>Streptophyta</taxon>
        <taxon>Embryophyta</taxon>
        <taxon>Tracheophyta</taxon>
        <taxon>Spermatophyta</taxon>
        <taxon>Magnoliopsida</taxon>
        <taxon>eudicotyledons</taxon>
        <taxon>Gunneridae</taxon>
        <taxon>Pentapetalae</taxon>
        <taxon>rosids</taxon>
        <taxon>fabids</taxon>
        <taxon>Fabales</taxon>
        <taxon>Fabaceae</taxon>
        <taxon>Papilionoideae</taxon>
        <taxon>50 kb inversion clade</taxon>
        <taxon>NPAAA clade</taxon>
        <taxon>Hologalegina</taxon>
        <taxon>IRL clade</taxon>
        <taxon>Fabeae</taxon>
        <taxon>Vicia</taxon>
    </lineage>
</organism>
<dbReference type="PANTHER" id="PTHR31008:SF2">
    <property type="entry name" value="COP1-INTERACTING PROTEIN-LIKE PROTEIN"/>
    <property type="match status" value="1"/>
</dbReference>
<dbReference type="PANTHER" id="PTHR31008">
    <property type="entry name" value="COP1-INTERACTING PROTEIN-RELATED"/>
    <property type="match status" value="1"/>
</dbReference>
<evidence type="ECO:0000313" key="3">
    <source>
        <dbReference type="EMBL" id="CAI8607093.1"/>
    </source>
</evidence>
<protein>
    <submittedName>
        <fullName evidence="3">Uncharacterized protein</fullName>
    </submittedName>
</protein>
<feature type="transmembrane region" description="Helical" evidence="2">
    <location>
        <begin position="89"/>
        <end position="112"/>
    </location>
</feature>
<feature type="transmembrane region" description="Helical" evidence="2">
    <location>
        <begin position="40"/>
        <end position="61"/>
    </location>
</feature>
<keyword evidence="2" id="KW-0812">Transmembrane</keyword>
<feature type="region of interest" description="Disordered" evidence="1">
    <location>
        <begin position="149"/>
        <end position="168"/>
    </location>
</feature>